<keyword evidence="14" id="KW-0233">DNA recombination</keyword>
<dbReference type="InterPro" id="IPR043502">
    <property type="entry name" value="DNA/RNA_pol_sf"/>
</dbReference>
<dbReference type="InterPro" id="IPR056924">
    <property type="entry name" value="SH3_Tf2-1"/>
</dbReference>
<proteinExistence type="predicted"/>
<evidence type="ECO:0000313" key="19">
    <source>
        <dbReference type="EMBL" id="KAJ4786173.1"/>
    </source>
</evidence>
<keyword evidence="8" id="KW-0378">Hydrolase</keyword>
<keyword evidence="7" id="KW-0255">Endonuclease</keyword>
<evidence type="ECO:0000256" key="3">
    <source>
        <dbReference type="ARBA" id="ARBA00022695"/>
    </source>
</evidence>
<name>A0AAV8F5Y9_9POAL</name>
<evidence type="ECO:0000256" key="5">
    <source>
        <dbReference type="ARBA" id="ARBA00022723"/>
    </source>
</evidence>
<evidence type="ECO:0000313" key="20">
    <source>
        <dbReference type="Proteomes" id="UP001140206"/>
    </source>
</evidence>
<feature type="region of interest" description="Disordered" evidence="16">
    <location>
        <begin position="250"/>
        <end position="281"/>
    </location>
</feature>
<dbReference type="FunFam" id="3.30.70.270:FF:000020">
    <property type="entry name" value="Transposon Tf2-6 polyprotein-like Protein"/>
    <property type="match status" value="1"/>
</dbReference>
<sequence length="1500" mass="168868">MPKNRSQHSDDPKPDNLEVSFLQQQIVDLNSKLADMLTPASPPTFLTTLREELRTDMQQQLNTVLATRPTSSVLGPHPQSTLHADHKLRLHFPRFASGDPTDWIFSVQQYFTYYATPPSDWLLIASMHLDAPAARWYQGLVEDTHLSSWQEFTTALQHRFGPSEYEDPIGQLSRLTQTGSVLDYQSSFEELASRAHSFSSEQLQSIFIAGLQPRIRRAVQCQRPRDLHDAFALARLHEAQLAETYTSFNRPLNPRASAPNPTKQPQVLPTIITAPPTPSRLPVKRLTSEEMQSRRQQGLCFNCDDKFTPGHRCKGRPSLLYLEGIEDDPGDFDNHSSNLSDSEPPEPEISLNALLGRYGAKSMRMLGYVQSRPVQVLVDRGSTNNFISRRAAQFLNLTSTPTHLFRVRVGNGEVLQCTACCQVVPLYIQSHLFTIDLFILDLEGSDMVLGVQWLETLGPILTDWSQLTMEFTYKGNNIHLQGNASLQAQAISPAALHKLIATDGIGSSYMCLTVEPTDHNKLIPNFTTLPPKVQSTITSFSDLFADPQGLPPSRPIDHRIPLKSGTDAVNVKPYRYPHFQKSEIERLVANLLESGAIRPSCSAFSSPVLLVKKKDGTWRFCVDYRALNAVTIRDRFPIPTVDELLDELNGATIFSKLDLRSGYHQIRVHEADIHKTAFRTHHGHFEFLFMPFGLSNAPSTFQALMNEVFRPLLRKFVVIFFDDILVYSCSLEAHIDHLTQVLHILHSNQLVVKPSKCTFAVSQVAFLGHLISASTVAADPDKLKAISDWPPPRNQRQLRGFLGLAGYYRRFVHRYATIAGPLTDLLAKDNFFWSNSAQEAFHALKTALMTAPVLALPNFSLPFILETDASGVGIGAVLMQQQHPVAFYSKKLSPLMQGKSTYIREMYAIQSAVLKWRQYLLGRPFVIRTDHRSLHHLLTQTIQTPEQQQFLSKLVGYDFSIEYKSGSSNAAADALSRMHETENNTPTVSLMALSKPVCADLGCLKTELLKDDHTKQIILGLNNSPSSWPHWTYTDGFLRHKGRLYLPATSSLIPALLADYHSSPLGGHSGFQRTFNRLAPHFMWKGMHKSVEQFVSMCDICQKCKPTNHFPYGLLQPLPIPTTIWTDLSMDFITHLPPSAGYTAILVVVDRLSKGVHLAPLPSHYTATRIAQVFWDTVGKLHGMPKSIVSDRDPIFQSAFWKELFKLQGTRLHFSSAYHPESDGQTERISRCIEQFLRAFVHEQPSRWSKLLSWAEFHHNTTFSAAVGMTPFEATYGCKPPSLVAYCAGSSALEAVNQDLTTRDKIVHQLKTNLSKAQDAMKFFADKKRKEQEFQQGDLVLLKLHPFRQLSLRHHSPHKLGLRFYGPYKVLERIGPVSYRLQLPATSRIHPVFHCSLLKPYKGSTTPIIHSLPASSSTTMPVHVPIAILQHRTILRGNKQVPQVLIQWSDLALEDASWEDADTLDSSRLEDKSFFQGGGDVPSVKVYTRRLRKQLQNATI</sequence>
<dbReference type="GO" id="GO:0006508">
    <property type="term" value="P:proteolysis"/>
    <property type="evidence" value="ECO:0007669"/>
    <property type="project" value="UniProtKB-KW"/>
</dbReference>
<gene>
    <name evidence="19" type="ORF">LUZ62_037419</name>
</gene>
<accession>A0AAV8F5Y9</accession>
<dbReference type="Pfam" id="PF03732">
    <property type="entry name" value="Retrotrans_gag"/>
    <property type="match status" value="1"/>
</dbReference>
<dbReference type="GO" id="GO:0003964">
    <property type="term" value="F:RNA-directed DNA polymerase activity"/>
    <property type="evidence" value="ECO:0007669"/>
    <property type="project" value="UniProtKB-KW"/>
</dbReference>
<dbReference type="Pfam" id="PF17919">
    <property type="entry name" value="RT_RNaseH_2"/>
    <property type="match status" value="1"/>
</dbReference>
<keyword evidence="1" id="KW-0645">Protease</keyword>
<dbReference type="PROSITE" id="PS50994">
    <property type="entry name" value="INTEGRASE"/>
    <property type="match status" value="1"/>
</dbReference>
<dbReference type="Pfam" id="PF00665">
    <property type="entry name" value="rve"/>
    <property type="match status" value="1"/>
</dbReference>
<dbReference type="CDD" id="cd09274">
    <property type="entry name" value="RNase_HI_RT_Ty3"/>
    <property type="match status" value="1"/>
</dbReference>
<dbReference type="GO" id="GO:0003887">
    <property type="term" value="F:DNA-directed DNA polymerase activity"/>
    <property type="evidence" value="ECO:0007669"/>
    <property type="project" value="UniProtKB-KW"/>
</dbReference>
<evidence type="ECO:0000259" key="18">
    <source>
        <dbReference type="PROSITE" id="PS50994"/>
    </source>
</evidence>
<dbReference type="InterPro" id="IPR005162">
    <property type="entry name" value="Retrotrans_gag_dom"/>
</dbReference>
<evidence type="ECO:0000256" key="14">
    <source>
        <dbReference type="ARBA" id="ARBA00023172"/>
    </source>
</evidence>
<evidence type="ECO:0000256" key="10">
    <source>
        <dbReference type="ARBA" id="ARBA00022908"/>
    </source>
</evidence>
<dbReference type="CDD" id="cd01647">
    <property type="entry name" value="RT_LTR"/>
    <property type="match status" value="1"/>
</dbReference>
<dbReference type="CDD" id="cd00303">
    <property type="entry name" value="retropepsin_like"/>
    <property type="match status" value="1"/>
</dbReference>
<keyword evidence="13" id="KW-0238">DNA-binding</keyword>
<evidence type="ECO:0000256" key="11">
    <source>
        <dbReference type="ARBA" id="ARBA00022918"/>
    </source>
</evidence>
<dbReference type="Pfam" id="PF24626">
    <property type="entry name" value="SH3_Tf2-1"/>
    <property type="match status" value="1"/>
</dbReference>
<comment type="caution">
    <text evidence="19">The sequence shown here is derived from an EMBL/GenBank/DDBJ whole genome shotgun (WGS) entry which is preliminary data.</text>
</comment>
<dbReference type="InterPro" id="IPR012337">
    <property type="entry name" value="RNaseH-like_sf"/>
</dbReference>
<keyword evidence="3" id="KW-0548">Nucleotidyltransferase</keyword>
<keyword evidence="4" id="KW-0540">Nuclease</keyword>
<dbReference type="Pfam" id="PF00078">
    <property type="entry name" value="RVT_1"/>
    <property type="match status" value="1"/>
</dbReference>
<reference evidence="19" key="1">
    <citation type="submission" date="2022-08" db="EMBL/GenBank/DDBJ databases">
        <authorList>
            <person name="Marques A."/>
        </authorList>
    </citation>
    <scope>NUCLEOTIDE SEQUENCE</scope>
    <source>
        <strain evidence="19">RhyPub2mFocal</strain>
        <tissue evidence="19">Leaves</tissue>
    </source>
</reference>
<dbReference type="FunFam" id="3.10.10.10:FF:000007">
    <property type="entry name" value="Retrovirus-related Pol polyprotein from transposon 17.6-like Protein"/>
    <property type="match status" value="1"/>
</dbReference>
<dbReference type="GO" id="GO:0003677">
    <property type="term" value="F:DNA binding"/>
    <property type="evidence" value="ECO:0007669"/>
    <property type="project" value="UniProtKB-KW"/>
</dbReference>
<keyword evidence="5" id="KW-0479">Metal-binding</keyword>
<dbReference type="Gene3D" id="2.40.70.10">
    <property type="entry name" value="Acid Proteases"/>
    <property type="match status" value="1"/>
</dbReference>
<dbReference type="Gene3D" id="3.10.10.10">
    <property type="entry name" value="HIV Type 1 Reverse Transcriptase, subunit A, domain 1"/>
    <property type="match status" value="1"/>
</dbReference>
<evidence type="ECO:0000259" key="17">
    <source>
        <dbReference type="PROSITE" id="PS50878"/>
    </source>
</evidence>
<dbReference type="SUPFAM" id="SSF54160">
    <property type="entry name" value="Chromo domain-like"/>
    <property type="match status" value="1"/>
</dbReference>
<feature type="region of interest" description="Disordered" evidence="16">
    <location>
        <begin position="324"/>
        <end position="346"/>
    </location>
</feature>
<dbReference type="Pfam" id="PF17921">
    <property type="entry name" value="Integrase_H2C2"/>
    <property type="match status" value="1"/>
</dbReference>
<organism evidence="19 20">
    <name type="scientific">Rhynchospora pubera</name>
    <dbReference type="NCBI Taxonomy" id="906938"/>
    <lineage>
        <taxon>Eukaryota</taxon>
        <taxon>Viridiplantae</taxon>
        <taxon>Streptophyta</taxon>
        <taxon>Embryophyta</taxon>
        <taxon>Tracheophyta</taxon>
        <taxon>Spermatophyta</taxon>
        <taxon>Magnoliopsida</taxon>
        <taxon>Liliopsida</taxon>
        <taxon>Poales</taxon>
        <taxon>Cyperaceae</taxon>
        <taxon>Cyperoideae</taxon>
        <taxon>Rhynchosporeae</taxon>
        <taxon>Rhynchospora</taxon>
    </lineage>
</organism>
<dbReference type="GO" id="GO:0046872">
    <property type="term" value="F:metal ion binding"/>
    <property type="evidence" value="ECO:0007669"/>
    <property type="project" value="UniProtKB-KW"/>
</dbReference>
<dbReference type="PANTHER" id="PTHR37984:SF5">
    <property type="entry name" value="PROTEIN NYNRIN-LIKE"/>
    <property type="match status" value="1"/>
</dbReference>
<dbReference type="Gene3D" id="3.10.20.370">
    <property type="match status" value="1"/>
</dbReference>
<dbReference type="PROSITE" id="PS50878">
    <property type="entry name" value="RT_POL"/>
    <property type="match status" value="1"/>
</dbReference>
<dbReference type="InterPro" id="IPR021109">
    <property type="entry name" value="Peptidase_aspartic_dom_sf"/>
</dbReference>
<keyword evidence="15" id="KW-0511">Multifunctional enzyme</keyword>
<dbReference type="InterPro" id="IPR016197">
    <property type="entry name" value="Chromo-like_dom_sf"/>
</dbReference>
<evidence type="ECO:0000256" key="9">
    <source>
        <dbReference type="ARBA" id="ARBA00022842"/>
    </source>
</evidence>
<keyword evidence="9" id="KW-0460">Magnesium</keyword>
<dbReference type="Gene3D" id="1.10.340.70">
    <property type="match status" value="1"/>
</dbReference>
<evidence type="ECO:0000256" key="7">
    <source>
        <dbReference type="ARBA" id="ARBA00022759"/>
    </source>
</evidence>
<evidence type="ECO:0000256" key="12">
    <source>
        <dbReference type="ARBA" id="ARBA00022932"/>
    </source>
</evidence>
<evidence type="ECO:0000256" key="6">
    <source>
        <dbReference type="ARBA" id="ARBA00022750"/>
    </source>
</evidence>
<dbReference type="InterPro" id="IPR041588">
    <property type="entry name" value="Integrase_H2C2"/>
</dbReference>
<dbReference type="GO" id="GO:0006310">
    <property type="term" value="P:DNA recombination"/>
    <property type="evidence" value="ECO:0007669"/>
    <property type="project" value="UniProtKB-KW"/>
</dbReference>
<dbReference type="SUPFAM" id="SSF56672">
    <property type="entry name" value="DNA/RNA polymerases"/>
    <property type="match status" value="1"/>
</dbReference>
<evidence type="ECO:0000256" key="2">
    <source>
        <dbReference type="ARBA" id="ARBA00022679"/>
    </source>
</evidence>
<dbReference type="InterPro" id="IPR036397">
    <property type="entry name" value="RNaseH_sf"/>
</dbReference>
<dbReference type="PANTHER" id="PTHR37984">
    <property type="entry name" value="PROTEIN CBG26694"/>
    <property type="match status" value="1"/>
</dbReference>
<feature type="domain" description="Reverse transcriptase" evidence="17">
    <location>
        <begin position="592"/>
        <end position="771"/>
    </location>
</feature>
<keyword evidence="10" id="KW-0229">DNA integration</keyword>
<evidence type="ECO:0000256" key="15">
    <source>
        <dbReference type="ARBA" id="ARBA00023268"/>
    </source>
</evidence>
<dbReference type="Gene3D" id="3.30.70.270">
    <property type="match status" value="2"/>
</dbReference>
<dbReference type="Gene3D" id="3.30.420.10">
    <property type="entry name" value="Ribonuclease H-like superfamily/Ribonuclease H"/>
    <property type="match status" value="1"/>
</dbReference>
<evidence type="ECO:0000256" key="8">
    <source>
        <dbReference type="ARBA" id="ARBA00022801"/>
    </source>
</evidence>
<evidence type="ECO:0000256" key="13">
    <source>
        <dbReference type="ARBA" id="ARBA00023125"/>
    </source>
</evidence>
<protein>
    <submittedName>
        <fullName evidence="19">Polyprotein</fullName>
    </submittedName>
</protein>
<dbReference type="Proteomes" id="UP001140206">
    <property type="component" value="Chromosome 2"/>
</dbReference>
<evidence type="ECO:0000256" key="1">
    <source>
        <dbReference type="ARBA" id="ARBA00022670"/>
    </source>
</evidence>
<dbReference type="GO" id="GO:0015074">
    <property type="term" value="P:DNA integration"/>
    <property type="evidence" value="ECO:0007669"/>
    <property type="project" value="UniProtKB-KW"/>
</dbReference>
<dbReference type="SUPFAM" id="SSF53098">
    <property type="entry name" value="Ribonuclease H-like"/>
    <property type="match status" value="1"/>
</dbReference>
<evidence type="ECO:0000256" key="16">
    <source>
        <dbReference type="SAM" id="MobiDB-lite"/>
    </source>
</evidence>
<keyword evidence="11" id="KW-0695">RNA-directed DNA polymerase</keyword>
<keyword evidence="12" id="KW-0239">DNA-directed DNA polymerase</keyword>
<keyword evidence="6" id="KW-0064">Aspartyl protease</keyword>
<dbReference type="SUPFAM" id="SSF50630">
    <property type="entry name" value="Acid proteases"/>
    <property type="match status" value="1"/>
</dbReference>
<dbReference type="GO" id="GO:0004519">
    <property type="term" value="F:endonuclease activity"/>
    <property type="evidence" value="ECO:0007669"/>
    <property type="project" value="UniProtKB-KW"/>
</dbReference>
<dbReference type="InterPro" id="IPR001584">
    <property type="entry name" value="Integrase_cat-core"/>
</dbReference>
<dbReference type="InterPro" id="IPR041577">
    <property type="entry name" value="RT_RNaseH_2"/>
</dbReference>
<dbReference type="GO" id="GO:0004190">
    <property type="term" value="F:aspartic-type endopeptidase activity"/>
    <property type="evidence" value="ECO:0007669"/>
    <property type="project" value="UniProtKB-KW"/>
</dbReference>
<dbReference type="InterPro" id="IPR050951">
    <property type="entry name" value="Retrovirus_Pol_polyprotein"/>
</dbReference>
<keyword evidence="2" id="KW-0808">Transferase</keyword>
<dbReference type="InterPro" id="IPR043128">
    <property type="entry name" value="Rev_trsase/Diguanyl_cyclase"/>
</dbReference>
<evidence type="ECO:0000256" key="4">
    <source>
        <dbReference type="ARBA" id="ARBA00022722"/>
    </source>
</evidence>
<dbReference type="EMBL" id="JAMFTS010000002">
    <property type="protein sequence ID" value="KAJ4786173.1"/>
    <property type="molecule type" value="Genomic_DNA"/>
</dbReference>
<feature type="domain" description="Integrase catalytic" evidence="18">
    <location>
        <begin position="1115"/>
        <end position="1279"/>
    </location>
</feature>
<dbReference type="Pfam" id="PF08284">
    <property type="entry name" value="RVP_2"/>
    <property type="match status" value="1"/>
</dbReference>
<keyword evidence="20" id="KW-1185">Reference proteome</keyword>
<dbReference type="InterPro" id="IPR000477">
    <property type="entry name" value="RT_dom"/>
</dbReference>